<keyword evidence="2" id="KW-1185">Reference proteome</keyword>
<reference evidence="1" key="2">
    <citation type="submission" date="2020-11" db="EMBL/GenBank/DDBJ databases">
        <authorList>
            <person name="McCartney M.A."/>
            <person name="Auch B."/>
            <person name="Kono T."/>
            <person name="Mallez S."/>
            <person name="Becker A."/>
            <person name="Gohl D.M."/>
            <person name="Silverstein K.A.T."/>
            <person name="Koren S."/>
            <person name="Bechman K.B."/>
            <person name="Herman A."/>
            <person name="Abrahante J.E."/>
            <person name="Garbe J."/>
        </authorList>
    </citation>
    <scope>NUCLEOTIDE SEQUENCE</scope>
    <source>
        <strain evidence="1">Duluth1</strain>
        <tissue evidence="1">Whole animal</tissue>
    </source>
</reference>
<name>A0A9D4S2V7_DREPO</name>
<protein>
    <submittedName>
        <fullName evidence="1">Uncharacterized protein</fullName>
    </submittedName>
</protein>
<dbReference type="EMBL" id="JAIWYP010000001">
    <property type="protein sequence ID" value="KAH3888540.1"/>
    <property type="molecule type" value="Genomic_DNA"/>
</dbReference>
<dbReference type="Proteomes" id="UP000828390">
    <property type="component" value="Unassembled WGS sequence"/>
</dbReference>
<comment type="caution">
    <text evidence="1">The sequence shown here is derived from an EMBL/GenBank/DDBJ whole genome shotgun (WGS) entry which is preliminary data.</text>
</comment>
<accession>A0A9D4S2V7</accession>
<reference evidence="1" key="1">
    <citation type="journal article" date="2019" name="bioRxiv">
        <title>The Genome of the Zebra Mussel, Dreissena polymorpha: A Resource for Invasive Species Research.</title>
        <authorList>
            <person name="McCartney M.A."/>
            <person name="Auch B."/>
            <person name="Kono T."/>
            <person name="Mallez S."/>
            <person name="Zhang Y."/>
            <person name="Obille A."/>
            <person name="Becker A."/>
            <person name="Abrahante J.E."/>
            <person name="Garbe J."/>
            <person name="Badalamenti J.P."/>
            <person name="Herman A."/>
            <person name="Mangelson H."/>
            <person name="Liachko I."/>
            <person name="Sullivan S."/>
            <person name="Sone E.D."/>
            <person name="Koren S."/>
            <person name="Silverstein K.A.T."/>
            <person name="Beckman K.B."/>
            <person name="Gohl D.M."/>
        </authorList>
    </citation>
    <scope>NUCLEOTIDE SEQUENCE</scope>
    <source>
        <strain evidence="1">Duluth1</strain>
        <tissue evidence="1">Whole animal</tissue>
    </source>
</reference>
<gene>
    <name evidence="1" type="ORF">DPMN_012576</name>
</gene>
<evidence type="ECO:0000313" key="1">
    <source>
        <dbReference type="EMBL" id="KAH3888540.1"/>
    </source>
</evidence>
<dbReference type="AlphaFoldDB" id="A0A9D4S2V7"/>
<sequence length="70" mass="8225">MKSSKHHNDLVLAVYVRPLPLYLFSQGIHRLICSENNNLTRIQECNSVFHLVHNMSYSSHRLSGFTKQWQ</sequence>
<organism evidence="1 2">
    <name type="scientific">Dreissena polymorpha</name>
    <name type="common">Zebra mussel</name>
    <name type="synonym">Mytilus polymorpha</name>
    <dbReference type="NCBI Taxonomy" id="45954"/>
    <lineage>
        <taxon>Eukaryota</taxon>
        <taxon>Metazoa</taxon>
        <taxon>Spiralia</taxon>
        <taxon>Lophotrochozoa</taxon>
        <taxon>Mollusca</taxon>
        <taxon>Bivalvia</taxon>
        <taxon>Autobranchia</taxon>
        <taxon>Heteroconchia</taxon>
        <taxon>Euheterodonta</taxon>
        <taxon>Imparidentia</taxon>
        <taxon>Neoheterodontei</taxon>
        <taxon>Myida</taxon>
        <taxon>Dreissenoidea</taxon>
        <taxon>Dreissenidae</taxon>
        <taxon>Dreissena</taxon>
    </lineage>
</organism>
<proteinExistence type="predicted"/>
<evidence type="ECO:0000313" key="2">
    <source>
        <dbReference type="Proteomes" id="UP000828390"/>
    </source>
</evidence>